<keyword evidence="3" id="KW-0964">Secreted</keyword>
<evidence type="ECO:0000313" key="9">
    <source>
        <dbReference type="Proteomes" id="UP000261560"/>
    </source>
</evidence>
<evidence type="ECO:0000256" key="1">
    <source>
        <dbReference type="ARBA" id="ARBA00004613"/>
    </source>
</evidence>
<dbReference type="GO" id="GO:0005764">
    <property type="term" value="C:lysosome"/>
    <property type="evidence" value="ECO:0007669"/>
    <property type="project" value="Ensembl"/>
</dbReference>
<organism evidence="8 9">
    <name type="scientific">Oryzias melastigma</name>
    <name type="common">Marine medaka</name>
    <dbReference type="NCBI Taxonomy" id="30732"/>
    <lineage>
        <taxon>Eukaryota</taxon>
        <taxon>Metazoa</taxon>
        <taxon>Chordata</taxon>
        <taxon>Craniata</taxon>
        <taxon>Vertebrata</taxon>
        <taxon>Euteleostomi</taxon>
        <taxon>Actinopterygii</taxon>
        <taxon>Neopterygii</taxon>
        <taxon>Teleostei</taxon>
        <taxon>Neoteleostei</taxon>
        <taxon>Acanthomorphata</taxon>
        <taxon>Ovalentaria</taxon>
        <taxon>Atherinomorphae</taxon>
        <taxon>Beloniformes</taxon>
        <taxon>Adrianichthyidae</taxon>
        <taxon>Oryziinae</taxon>
        <taxon>Oryzias</taxon>
    </lineage>
</organism>
<dbReference type="GO" id="GO:0060271">
    <property type="term" value="P:cilium assembly"/>
    <property type="evidence" value="ECO:0007669"/>
    <property type="project" value="Ensembl"/>
</dbReference>
<feature type="chain" id="PRO_5044515545" description="Fibroblast growth factor" evidence="6">
    <location>
        <begin position="27"/>
        <end position="215"/>
    </location>
</feature>
<keyword evidence="4 6" id="KW-0732">Signal</keyword>
<dbReference type="GO" id="GO:0055012">
    <property type="term" value="P:ventricular cardiac muscle cell differentiation"/>
    <property type="evidence" value="ECO:0007669"/>
    <property type="project" value="Ensembl"/>
</dbReference>
<dbReference type="OrthoDB" id="5988014at2759"/>
<keyword evidence="5" id="KW-0339">Growth factor</keyword>
<evidence type="ECO:0000256" key="3">
    <source>
        <dbReference type="ARBA" id="ARBA00022525"/>
    </source>
</evidence>
<evidence type="ECO:0000256" key="6">
    <source>
        <dbReference type="RuleBase" id="RU049442"/>
    </source>
</evidence>
<dbReference type="EMBL" id="WKFB01000313">
    <property type="protein sequence ID" value="KAF6727070.1"/>
    <property type="molecule type" value="Genomic_DNA"/>
</dbReference>
<comment type="similarity">
    <text evidence="2 6">Belongs to the heparin-binding growth factors family.</text>
</comment>
<dbReference type="GeneTree" id="ENSGT00940000159518"/>
<dbReference type="GO" id="GO:0014709">
    <property type="term" value="P:positive regulation of somitomeric trunk muscle development"/>
    <property type="evidence" value="ECO:0007669"/>
    <property type="project" value="Ensembl"/>
</dbReference>
<evidence type="ECO:0000256" key="2">
    <source>
        <dbReference type="ARBA" id="ARBA00007936"/>
    </source>
</evidence>
<dbReference type="Proteomes" id="UP000261560">
    <property type="component" value="Unplaced"/>
</dbReference>
<dbReference type="GO" id="GO:0030901">
    <property type="term" value="P:midbrain development"/>
    <property type="evidence" value="ECO:0007669"/>
    <property type="project" value="Ensembl"/>
</dbReference>
<dbReference type="PaxDb" id="30732-ENSOMEP00000021956"/>
<dbReference type="GO" id="GO:0048263">
    <property type="term" value="P:determination of dorsal identity"/>
    <property type="evidence" value="ECO:0007669"/>
    <property type="project" value="Ensembl"/>
</dbReference>
<dbReference type="GO" id="GO:0030177">
    <property type="term" value="P:positive regulation of Wnt signaling pathway"/>
    <property type="evidence" value="ECO:0007669"/>
    <property type="project" value="Ensembl"/>
</dbReference>
<name>A0A3B3CWH2_ORYME</name>
<dbReference type="GO" id="GO:0035050">
    <property type="term" value="P:embryonic heart tube development"/>
    <property type="evidence" value="ECO:0007669"/>
    <property type="project" value="Ensembl"/>
</dbReference>
<dbReference type="GO" id="GO:0021588">
    <property type="term" value="P:cerebellum formation"/>
    <property type="evidence" value="ECO:0007669"/>
    <property type="project" value="Ensembl"/>
</dbReference>
<keyword evidence="9" id="KW-1185">Reference proteome</keyword>
<dbReference type="FunFam" id="2.80.10.50:FF:000007">
    <property type="entry name" value="Fibroblast growth factor"/>
    <property type="match status" value="1"/>
</dbReference>
<dbReference type="GO" id="GO:0030878">
    <property type="term" value="P:thyroid gland development"/>
    <property type="evidence" value="ECO:0007669"/>
    <property type="project" value="Ensembl"/>
</dbReference>
<dbReference type="Ensembl" id="ENSOMET00000015997.1">
    <property type="protein sequence ID" value="ENSOMEP00000021956.1"/>
    <property type="gene ID" value="ENSOMEG00000001237.1"/>
</dbReference>
<gene>
    <name evidence="7" type="ORF">FQA47_018057</name>
</gene>
<dbReference type="GO" id="GO:0001756">
    <property type="term" value="P:somitogenesis"/>
    <property type="evidence" value="ECO:0007669"/>
    <property type="project" value="Ensembl"/>
</dbReference>
<evidence type="ECO:0000313" key="8">
    <source>
        <dbReference type="Ensembl" id="ENSOMEP00000021956.1"/>
    </source>
</evidence>
<proteinExistence type="inferred from homology"/>
<dbReference type="GO" id="GO:0061386">
    <property type="term" value="P:closure of optic fissure"/>
    <property type="evidence" value="ECO:0007669"/>
    <property type="project" value="Ensembl"/>
</dbReference>
<dbReference type="GO" id="GO:0007422">
    <property type="term" value="P:peripheral nervous system development"/>
    <property type="evidence" value="ECO:0007669"/>
    <property type="project" value="Ensembl"/>
</dbReference>
<dbReference type="GO" id="GO:0042664">
    <property type="term" value="P:negative regulation of endodermal cell fate specification"/>
    <property type="evidence" value="ECO:0007669"/>
    <property type="project" value="Ensembl"/>
</dbReference>
<dbReference type="PANTHER" id="PTHR11486">
    <property type="entry name" value="FIBROBLAST GROWTH FACTOR"/>
    <property type="match status" value="1"/>
</dbReference>
<dbReference type="GO" id="GO:0048709">
    <property type="term" value="P:oligodendrocyte differentiation"/>
    <property type="evidence" value="ECO:0007669"/>
    <property type="project" value="Ensembl"/>
</dbReference>
<evidence type="ECO:0000256" key="5">
    <source>
        <dbReference type="ARBA" id="ARBA00023030"/>
    </source>
</evidence>
<dbReference type="GO" id="GO:0048665">
    <property type="term" value="P:neuron fate specification"/>
    <property type="evidence" value="ECO:0007669"/>
    <property type="project" value="Ensembl"/>
</dbReference>
<comment type="subcellular location">
    <subcellularLocation>
        <location evidence="1">Secreted</location>
    </subcellularLocation>
</comment>
<dbReference type="Gene3D" id="2.80.10.50">
    <property type="match status" value="1"/>
</dbReference>
<dbReference type="GO" id="GO:0048702">
    <property type="term" value="P:embryonic neurocranium morphogenesis"/>
    <property type="evidence" value="ECO:0007669"/>
    <property type="project" value="Ensembl"/>
</dbReference>
<protein>
    <recommendedName>
        <fullName evidence="6">Fibroblast growth factor</fullName>
        <shortName evidence="6">FGF</shortName>
    </recommendedName>
</protein>
<evidence type="ECO:0000256" key="4">
    <source>
        <dbReference type="ARBA" id="ARBA00022729"/>
    </source>
</evidence>
<dbReference type="InterPro" id="IPR002209">
    <property type="entry name" value="Fibroblast_GF_fam"/>
</dbReference>
<dbReference type="GO" id="GO:0060059">
    <property type="term" value="P:embryonic retina morphogenesis in camera-type eye"/>
    <property type="evidence" value="ECO:0007669"/>
    <property type="project" value="Ensembl"/>
</dbReference>
<dbReference type="GO" id="GO:0046850">
    <property type="term" value="P:regulation of bone remodeling"/>
    <property type="evidence" value="ECO:0007669"/>
    <property type="project" value="Ensembl"/>
</dbReference>
<dbReference type="GO" id="GO:0051216">
    <property type="term" value="P:cartilage development"/>
    <property type="evidence" value="ECO:0007669"/>
    <property type="project" value="Ensembl"/>
</dbReference>
<dbReference type="GO" id="GO:0043049">
    <property type="term" value="P:otic placode formation"/>
    <property type="evidence" value="ECO:0007669"/>
    <property type="project" value="Ensembl"/>
</dbReference>
<dbReference type="GO" id="GO:0021571">
    <property type="term" value="P:rhombomere 5 development"/>
    <property type="evidence" value="ECO:0007669"/>
    <property type="project" value="Ensembl"/>
</dbReference>
<dbReference type="GO" id="GO:0010002">
    <property type="term" value="P:cardioblast differentiation"/>
    <property type="evidence" value="ECO:0007669"/>
    <property type="project" value="Ensembl"/>
</dbReference>
<dbReference type="GO" id="GO:0003208">
    <property type="term" value="P:cardiac ventricle morphogenesis"/>
    <property type="evidence" value="ECO:0007669"/>
    <property type="project" value="Ensembl"/>
</dbReference>
<dbReference type="Proteomes" id="UP000646548">
    <property type="component" value="Unassembled WGS sequence"/>
</dbReference>
<feature type="signal peptide" evidence="6">
    <location>
        <begin position="1"/>
        <end position="26"/>
    </location>
</feature>
<dbReference type="InterPro" id="IPR008996">
    <property type="entry name" value="IL1/FGF"/>
</dbReference>
<dbReference type="GO" id="GO:0021703">
    <property type="term" value="P:locus ceruleus development"/>
    <property type="evidence" value="ECO:0007669"/>
    <property type="project" value="Ensembl"/>
</dbReference>
<evidence type="ECO:0000313" key="7">
    <source>
        <dbReference type="EMBL" id="KAF6727070.1"/>
    </source>
</evidence>
<dbReference type="SUPFAM" id="SSF50353">
    <property type="entry name" value="Cytokine"/>
    <property type="match status" value="1"/>
</dbReference>
<dbReference type="GO" id="GO:0030903">
    <property type="term" value="P:notochord development"/>
    <property type="evidence" value="ECO:0007669"/>
    <property type="project" value="Ensembl"/>
</dbReference>
<dbReference type="PROSITE" id="PS00247">
    <property type="entry name" value="HBGF_FGF"/>
    <property type="match status" value="1"/>
</dbReference>
<accession>A0A3B3CWH2</accession>
<reference evidence="7" key="2">
    <citation type="journal article" name="BMC Genomics">
        <title>Long-read sequencing and de novo genome assembly of marine medaka (Oryzias melastigma).</title>
        <authorList>
            <person name="Liang P."/>
            <person name="Saqib H.S.A."/>
            <person name="Ni X."/>
            <person name="Shen Y."/>
        </authorList>
    </citation>
    <scope>NUCLEOTIDE SEQUENCE</scope>
    <source>
        <strain evidence="7">Bigg-433</strain>
    </source>
</reference>
<dbReference type="SMART" id="SM00442">
    <property type="entry name" value="FGF"/>
    <property type="match status" value="1"/>
</dbReference>
<dbReference type="GO" id="GO:0005615">
    <property type="term" value="C:extracellular space"/>
    <property type="evidence" value="ECO:0007669"/>
    <property type="project" value="Ensembl"/>
</dbReference>
<dbReference type="AlphaFoldDB" id="A0A3B3CWH2"/>
<sequence>MMRAVPCSYVFLHLFAFCHYAQVTNQSPPNFTQHVSEQSKATDHVSRRLIRVYQLYSRTSGKHVQVLSNKKINAMAEDGDVHAKLIVETDTFGSQVRIKGAQTGLYICMNKKGKLIGKKNGQSRDCIFTEIVLENNYTALRNAHYSDWYMAFTRRGRPRRGSQTRQHQREVHFMKRLPRGQQVIHSSQHRPFDFIHSLVSQRTKRTRYSSELRQP</sequence>
<dbReference type="OMA" id="LFAFCHY"/>
<dbReference type="GO" id="GO:0061195">
    <property type="term" value="P:taste bud formation"/>
    <property type="evidence" value="ECO:0007669"/>
    <property type="project" value="Ensembl"/>
</dbReference>
<dbReference type="GO" id="GO:0007368">
    <property type="term" value="P:determination of left/right symmetry"/>
    <property type="evidence" value="ECO:0007669"/>
    <property type="project" value="Ensembl"/>
</dbReference>
<dbReference type="PRINTS" id="PR00262">
    <property type="entry name" value="IL1HBGF"/>
</dbReference>
<dbReference type="STRING" id="30732.ENSOMEP00000021956"/>
<dbReference type="GO" id="GO:0030335">
    <property type="term" value="P:positive regulation of cell migration"/>
    <property type="evidence" value="ECO:0007669"/>
    <property type="project" value="Ensembl"/>
</dbReference>
<dbReference type="GO" id="GO:0048339">
    <property type="term" value="P:paraxial mesoderm development"/>
    <property type="evidence" value="ECO:0007669"/>
    <property type="project" value="Ensembl"/>
</dbReference>
<dbReference type="GO" id="GO:0060037">
    <property type="term" value="P:pharyngeal system development"/>
    <property type="evidence" value="ECO:0007669"/>
    <property type="project" value="Ensembl"/>
</dbReference>
<reference evidence="8" key="1">
    <citation type="submission" date="2025-05" db="UniProtKB">
        <authorList>
            <consortium name="Ensembl"/>
        </authorList>
    </citation>
    <scope>IDENTIFICATION</scope>
</reference>
<dbReference type="GO" id="GO:0070121">
    <property type="term" value="P:Kupffer's vesicle development"/>
    <property type="evidence" value="ECO:0007669"/>
    <property type="project" value="Ensembl"/>
</dbReference>
<dbReference type="GO" id="GO:0007492">
    <property type="term" value="P:endoderm development"/>
    <property type="evidence" value="ECO:0007669"/>
    <property type="project" value="Ensembl"/>
</dbReference>
<dbReference type="GO" id="GO:0021555">
    <property type="term" value="P:midbrain-hindbrain boundary morphogenesis"/>
    <property type="evidence" value="ECO:0007669"/>
    <property type="project" value="Ensembl"/>
</dbReference>
<dbReference type="GO" id="GO:0009880">
    <property type="term" value="P:embryonic pattern specification"/>
    <property type="evidence" value="ECO:0007669"/>
    <property type="project" value="Ensembl"/>
</dbReference>
<dbReference type="GO" id="GO:0008083">
    <property type="term" value="F:growth factor activity"/>
    <property type="evidence" value="ECO:0007669"/>
    <property type="project" value="UniProtKB-KW"/>
</dbReference>
<dbReference type="Pfam" id="PF00167">
    <property type="entry name" value="FGF"/>
    <property type="match status" value="1"/>
</dbReference>
<dbReference type="GO" id="GO:0021572">
    <property type="term" value="P:rhombomere 6 development"/>
    <property type="evidence" value="ECO:0007669"/>
    <property type="project" value="Ensembl"/>
</dbReference>